<comment type="caution">
    <text evidence="1">The sequence shown here is derived from an EMBL/GenBank/DDBJ whole genome shotgun (WGS) entry which is preliminary data.</text>
</comment>
<proteinExistence type="predicted"/>
<evidence type="ECO:0000313" key="1">
    <source>
        <dbReference type="EMBL" id="MEW9491765.1"/>
    </source>
</evidence>
<accession>A0ACC6TPQ5</accession>
<protein>
    <submittedName>
        <fullName evidence="1">Carbon-nitrogen hydrolase family protein</fullName>
    </submittedName>
</protein>
<gene>
    <name evidence="1" type="ORF">TQ35_0006145</name>
</gene>
<dbReference type="Proteomes" id="UP000053480">
    <property type="component" value="Unassembled WGS sequence"/>
</dbReference>
<organism evidence="1 2">
    <name type="scientific">Candidatus Aramenus sulfurataquae</name>
    <dbReference type="NCBI Taxonomy" id="1326980"/>
    <lineage>
        <taxon>Archaea</taxon>
        <taxon>Thermoproteota</taxon>
        <taxon>Thermoprotei</taxon>
        <taxon>Sulfolobales</taxon>
        <taxon>Sulfolobaceae</taxon>
        <taxon>Candidatus Aramenus</taxon>
    </lineage>
</organism>
<name>A0ACC6TPQ5_9CREN</name>
<evidence type="ECO:0000313" key="2">
    <source>
        <dbReference type="Proteomes" id="UP000053480"/>
    </source>
</evidence>
<dbReference type="EMBL" id="JZWS03000007">
    <property type="protein sequence ID" value="MEW9491765.1"/>
    <property type="molecule type" value="Genomic_DNA"/>
</dbReference>
<reference evidence="1" key="1">
    <citation type="submission" date="2024-07" db="EMBL/GenBank/DDBJ databases">
        <title>Metagenome and Metagenome-Assembled Genomes of Archaea from a hot spring from the geothermal field of Los Azufres, Mexico.</title>
        <authorList>
            <person name="Marin-Paredes R."/>
            <person name="Martinez-Romero E."/>
            <person name="Servin-Garciduenas L.E."/>
        </authorList>
    </citation>
    <scope>NUCLEOTIDE SEQUENCE</scope>
    <source>
        <strain evidence="1">AZ1-454</strain>
    </source>
</reference>
<keyword evidence="1" id="KW-0378">Hydrolase</keyword>
<sequence>MRIGIVQASSTNSALSLTEQALASGAQLVLLPEKWVKTLDEVPLSEFQRLALKYTAYVIPGAFEDGVSVISPIIDDKGKIRGVAKKVHLFGSERERLFPGTSLTVFSYNGIKFGIAICYDVDFPETVRSLVKKGVEVLLVPSKIDKEGLPIWREYLKVRALENRIAVINSNALDLPNYPGHSVALLPYKKGNVVDTMTAGELGEEEGFMVVDVDPLSYFYLRASRLKEIVDVEVNEIQS</sequence>